<dbReference type="GO" id="GO:0016279">
    <property type="term" value="F:protein-lysine N-methyltransferase activity"/>
    <property type="evidence" value="ECO:0007669"/>
    <property type="project" value="TreeGrafter"/>
</dbReference>
<comment type="caution">
    <text evidence="1">The sequence shown here is derived from an EMBL/GenBank/DDBJ whole genome shotgun (WGS) entry which is preliminary data.</text>
</comment>
<dbReference type="AlphaFoldDB" id="K0KJJ4"/>
<dbReference type="InParanoid" id="K0KJJ4"/>
<dbReference type="HOGENOM" id="CLU_030667_1_0_1"/>
<keyword evidence="2" id="KW-1185">Reference proteome</keyword>
<sequence length="577" mass="66669">MSQLESLLSWAKEQGVQVQKGVTFQKTNSAGLTICYEGDEPLDNKEPVLQIPEHITITPILADRVFGSEVVPKGNRTPLTQLLVAKLRFDQSDDTKTLDDDTNVSKLLKPFIEFLPTGREIGSPFFWNEMERSLIKNTDADLAIDVGLNKLVEEWYDIVTKLPKKFQSYQYQKDLKFFHDFQKDRDVSKHFEFFNDDSVSWTSFAAYLWSSTIFTSRGFPFLISSTDECRDLNEGMLVPIQDLSNHNPSVEIKWGRLDKFMTFTTEQIVKKGDEIFSNYGPKSNHELLFGYGFVMDNNIYDKAVLALRLQDVNITEAQKFGIKLIGDEVSYPITNENPLPQGLIDLFAFLVKNDQEDSVTLRNRLEGLDQLQSILEQKIEFLKNLKNDVGKDGFKINPYFLKVAKTYKTTQRLLFQKSLEEISKLIKNLLKQYKPLSFKSVLKQDKPFSKSLEQLFGTQNYELLDKSDNLDKSVLLWITRVSNKSHYPKPEQTVLPTWIESKFQDLQGTNFSNDESILEVQEFYQDIFPKLGKTIPEIYGTGQWDFEKFKIGNKLIDLISFTRSISNEIFFINDIKL</sequence>
<name>K0KJJ4_WICCF</name>
<dbReference type="STRING" id="1206466.K0KJJ4"/>
<proteinExistence type="predicted"/>
<gene>
    <name evidence="1" type="ORF">BN7_1200</name>
</gene>
<evidence type="ECO:0000313" key="1">
    <source>
        <dbReference type="EMBL" id="CCH41659.1"/>
    </source>
</evidence>
<dbReference type="Gene3D" id="3.90.1410.10">
    <property type="entry name" value="set domain protein methyltransferase, domain 1"/>
    <property type="match status" value="1"/>
</dbReference>
<dbReference type="SUPFAM" id="SSF82199">
    <property type="entry name" value="SET domain"/>
    <property type="match status" value="1"/>
</dbReference>
<dbReference type="Proteomes" id="UP000009328">
    <property type="component" value="Unassembled WGS sequence"/>
</dbReference>
<dbReference type="InterPro" id="IPR046341">
    <property type="entry name" value="SET_dom_sf"/>
</dbReference>
<dbReference type="PANTHER" id="PTHR13271:SF147">
    <property type="entry name" value="PROTEIN-LYSINE N-METHYLTRANSFERASE EFM1-RELATED"/>
    <property type="match status" value="1"/>
</dbReference>
<protein>
    <submittedName>
        <fullName evidence="1">Uncharacterized protein</fullName>
    </submittedName>
</protein>
<dbReference type="InterPro" id="IPR050600">
    <property type="entry name" value="SETD3_SETD6_MTase"/>
</dbReference>
<organism evidence="1 2">
    <name type="scientific">Wickerhamomyces ciferrii (strain ATCC 14091 / BCRC 22168 / CBS 111 / JCM 3599 / NBRC 0793 / NRRL Y-1031 F-60-10)</name>
    <name type="common">Yeast</name>
    <name type="synonym">Pichia ciferrii</name>
    <dbReference type="NCBI Taxonomy" id="1206466"/>
    <lineage>
        <taxon>Eukaryota</taxon>
        <taxon>Fungi</taxon>
        <taxon>Dikarya</taxon>
        <taxon>Ascomycota</taxon>
        <taxon>Saccharomycotina</taxon>
        <taxon>Saccharomycetes</taxon>
        <taxon>Phaffomycetales</taxon>
        <taxon>Wickerhamomycetaceae</taxon>
        <taxon>Wickerhamomyces</taxon>
    </lineage>
</organism>
<evidence type="ECO:0000313" key="2">
    <source>
        <dbReference type="Proteomes" id="UP000009328"/>
    </source>
</evidence>
<dbReference type="eggNOG" id="KOG1337">
    <property type="taxonomic scope" value="Eukaryota"/>
</dbReference>
<accession>K0KJJ4</accession>
<dbReference type="PANTHER" id="PTHR13271">
    <property type="entry name" value="UNCHARACTERIZED PUTATIVE METHYLTRANSFERASE"/>
    <property type="match status" value="1"/>
</dbReference>
<reference evidence="1 2" key="1">
    <citation type="journal article" date="2012" name="Eukaryot. Cell">
        <title>Draft genome sequence of Wickerhamomyces ciferrii NRRL Y-1031 F-60-10.</title>
        <authorList>
            <person name="Schneider J."/>
            <person name="Andrea H."/>
            <person name="Blom J."/>
            <person name="Jaenicke S."/>
            <person name="Ruckert C."/>
            <person name="Schorsch C."/>
            <person name="Szczepanowski R."/>
            <person name="Farwick M."/>
            <person name="Goesmann A."/>
            <person name="Puhler A."/>
            <person name="Schaffer S."/>
            <person name="Tauch A."/>
            <person name="Kohler T."/>
            <person name="Brinkrolf K."/>
        </authorList>
    </citation>
    <scope>NUCLEOTIDE SEQUENCE [LARGE SCALE GENOMIC DNA]</scope>
    <source>
        <strain evidence="2">ATCC 14091 / BCRC 22168 / CBS 111 / JCM 3599 / NBRC 0793 / NRRL Y-1031 F-60-10</strain>
    </source>
</reference>
<dbReference type="FunCoup" id="K0KJJ4">
    <property type="interactions" value="312"/>
</dbReference>
<dbReference type="EMBL" id="CAIF01000027">
    <property type="protein sequence ID" value="CCH41659.1"/>
    <property type="molecule type" value="Genomic_DNA"/>
</dbReference>
<dbReference type="GO" id="GO:0005634">
    <property type="term" value="C:nucleus"/>
    <property type="evidence" value="ECO:0007669"/>
    <property type="project" value="TreeGrafter"/>
</dbReference>